<dbReference type="RefSeq" id="WP_344797148.1">
    <property type="nucleotide sequence ID" value="NZ_BAABAU010000004.1"/>
</dbReference>
<dbReference type="Gene3D" id="3.40.50.12500">
    <property type="match status" value="1"/>
</dbReference>
<dbReference type="InterPro" id="IPR053714">
    <property type="entry name" value="Iso_Racemase_Enz_sf"/>
</dbReference>
<dbReference type="EMBL" id="BAABAU010000004">
    <property type="protein sequence ID" value="GAA4267125.1"/>
    <property type="molecule type" value="Genomic_DNA"/>
</dbReference>
<dbReference type="PANTHER" id="PTHR28047:SF5">
    <property type="entry name" value="PROTEIN DCG1"/>
    <property type="match status" value="1"/>
</dbReference>
<dbReference type="Pfam" id="PF01177">
    <property type="entry name" value="Asp_Glu_race"/>
    <property type="match status" value="1"/>
</dbReference>
<organism evidence="2 3">
    <name type="scientific">Frondihabitans peucedani</name>
    <dbReference type="NCBI Taxonomy" id="598626"/>
    <lineage>
        <taxon>Bacteria</taxon>
        <taxon>Bacillati</taxon>
        <taxon>Actinomycetota</taxon>
        <taxon>Actinomycetes</taxon>
        <taxon>Micrococcales</taxon>
        <taxon>Microbacteriaceae</taxon>
        <taxon>Frondihabitans</taxon>
    </lineage>
</organism>
<keyword evidence="3" id="KW-1185">Reference proteome</keyword>
<evidence type="ECO:0000256" key="1">
    <source>
        <dbReference type="ARBA" id="ARBA00038414"/>
    </source>
</evidence>
<dbReference type="InterPro" id="IPR052186">
    <property type="entry name" value="Hydantoin_racemase-like"/>
</dbReference>
<comment type="caution">
    <text evidence="2">The sequence shown here is derived from an EMBL/GenBank/DDBJ whole genome shotgun (WGS) entry which is preliminary data.</text>
</comment>
<accession>A0ABP8E4F9</accession>
<evidence type="ECO:0000313" key="2">
    <source>
        <dbReference type="EMBL" id="GAA4267125.1"/>
    </source>
</evidence>
<dbReference type="PANTHER" id="PTHR28047">
    <property type="entry name" value="PROTEIN DCG1"/>
    <property type="match status" value="1"/>
</dbReference>
<comment type="similarity">
    <text evidence="1">Belongs to the HyuE racemase family.</text>
</comment>
<name>A0ABP8E4F9_9MICO</name>
<sequence>MTGPFRIAVVNPNTTTTMTDRVVAAATPAARPDTVLVPVTPTSGVPSVESHIDEVHAALSVLVEVERLEALPPGERPDAYVVACFGDTGLPGAREAARGPVVGMTEAALLTATQIAHRFTVITMPPRTREQSDRVVLTLGLGHRVVVRAVDEPVSAVADSSLQLLDLFAAEGRRAIEEDAAEAIVLGCAGLAELVEPLSEALGVPVVEGVAAAVVLAEGMLAQGLGTSRIATWQAPTPGGAS</sequence>
<evidence type="ECO:0000313" key="3">
    <source>
        <dbReference type="Proteomes" id="UP001501594"/>
    </source>
</evidence>
<dbReference type="Proteomes" id="UP001501594">
    <property type="component" value="Unassembled WGS sequence"/>
</dbReference>
<proteinExistence type="inferred from homology"/>
<protein>
    <submittedName>
        <fullName evidence="2">Aspartate/glutamate racemase family protein</fullName>
    </submittedName>
</protein>
<reference evidence="3" key="1">
    <citation type="journal article" date="2019" name="Int. J. Syst. Evol. Microbiol.">
        <title>The Global Catalogue of Microorganisms (GCM) 10K type strain sequencing project: providing services to taxonomists for standard genome sequencing and annotation.</title>
        <authorList>
            <consortium name="The Broad Institute Genomics Platform"/>
            <consortium name="The Broad Institute Genome Sequencing Center for Infectious Disease"/>
            <person name="Wu L."/>
            <person name="Ma J."/>
        </authorList>
    </citation>
    <scope>NUCLEOTIDE SEQUENCE [LARGE SCALE GENOMIC DNA]</scope>
    <source>
        <strain evidence="3">JCM 17442</strain>
    </source>
</reference>
<gene>
    <name evidence="2" type="ORF">GCM10022256_27370</name>
</gene>
<dbReference type="InterPro" id="IPR015942">
    <property type="entry name" value="Asp/Glu/hydantoin_racemase"/>
</dbReference>